<feature type="region of interest" description="Disordered" evidence="1">
    <location>
        <begin position="1"/>
        <end position="26"/>
    </location>
</feature>
<name>A0A6C0EXA1_9ZZZZ</name>
<protein>
    <submittedName>
        <fullName evidence="2">Uncharacterized protein</fullName>
    </submittedName>
</protein>
<dbReference type="EMBL" id="MN738967">
    <property type="protein sequence ID" value="QHT33392.1"/>
    <property type="molecule type" value="Genomic_DNA"/>
</dbReference>
<evidence type="ECO:0000313" key="2">
    <source>
        <dbReference type="EMBL" id="QHT33392.1"/>
    </source>
</evidence>
<dbReference type="AlphaFoldDB" id="A0A6C0EXA1"/>
<organism evidence="2">
    <name type="scientific">viral metagenome</name>
    <dbReference type="NCBI Taxonomy" id="1070528"/>
    <lineage>
        <taxon>unclassified sequences</taxon>
        <taxon>metagenomes</taxon>
        <taxon>organismal metagenomes</taxon>
    </lineage>
</organism>
<sequence>MGNSSSTLESKSSLKHTTSTSRDSQDIKNLAESNSKFLSKLNDIATNYILGQNFQDMIRLTNSKYCDDLVIITSKLLKKSYSNQEIHYAYQKIFNKGVGTGLGIGQDINKDSVFVNKRDAVLGGSMSTEQKKKMCVDIAKYYVKIAHLFAAIMTTLNPVFSWRSSASSSRALLRPHVAEEEKKEDKKEEIKFTATLEEKHYISEMAQDIKVEDLNFCNSRISDLMDMEELTDLMDGKNVIPGGVEKVSTIKIKTNLCSGNLNNNNEGYSRKKTVYDLPGFAELSRLYYDGYNSSKGRFDRMSAANEEEKKRNVALLYTLFTGDKNPPKDIKSFKDIPLHSFSEDVECDNMDSIFNKTYMGTTKDKLFVDYVDMVKKMIFVSNMIRNSLLEIIDKIFIRNDTGADTGADAGADAGADTVKEKYVIDHTLTYEALDILIVEARKIILKLYISCERDFMNTLKIFQAIIETQILETSKRQIKELEKSIEAEYAA</sequence>
<accession>A0A6C0EXA1</accession>
<proteinExistence type="predicted"/>
<reference evidence="2" key="1">
    <citation type="journal article" date="2020" name="Nature">
        <title>Giant virus diversity and host interactions through global metagenomics.</title>
        <authorList>
            <person name="Schulz F."/>
            <person name="Roux S."/>
            <person name="Paez-Espino D."/>
            <person name="Jungbluth S."/>
            <person name="Walsh D.A."/>
            <person name="Denef V.J."/>
            <person name="McMahon K.D."/>
            <person name="Konstantinidis K.T."/>
            <person name="Eloe-Fadrosh E.A."/>
            <person name="Kyrpides N.C."/>
            <person name="Woyke T."/>
        </authorList>
    </citation>
    <scope>NUCLEOTIDE SEQUENCE</scope>
    <source>
        <strain evidence="2">GVMAG-M-3300009161-34</strain>
    </source>
</reference>
<evidence type="ECO:0000256" key="1">
    <source>
        <dbReference type="SAM" id="MobiDB-lite"/>
    </source>
</evidence>
<feature type="compositionally biased region" description="Low complexity" evidence="1">
    <location>
        <begin position="1"/>
        <end position="21"/>
    </location>
</feature>